<reference evidence="1 2" key="1">
    <citation type="submission" date="2014-04" db="EMBL/GenBank/DDBJ databases">
        <authorList>
            <consortium name="DOE Joint Genome Institute"/>
            <person name="Kuo A."/>
            <person name="Kohler A."/>
            <person name="Costa M.D."/>
            <person name="Nagy L.G."/>
            <person name="Floudas D."/>
            <person name="Copeland A."/>
            <person name="Barry K.W."/>
            <person name="Cichocki N."/>
            <person name="Veneault-Fourrey C."/>
            <person name="LaButti K."/>
            <person name="Lindquist E.A."/>
            <person name="Lipzen A."/>
            <person name="Lundell T."/>
            <person name="Morin E."/>
            <person name="Murat C."/>
            <person name="Sun H."/>
            <person name="Tunlid A."/>
            <person name="Henrissat B."/>
            <person name="Grigoriev I.V."/>
            <person name="Hibbett D.S."/>
            <person name="Martin F."/>
            <person name="Nordberg H.P."/>
            <person name="Cantor M.N."/>
            <person name="Hua S.X."/>
        </authorList>
    </citation>
    <scope>NUCLEOTIDE SEQUENCE [LARGE SCALE GENOMIC DNA]</scope>
    <source>
        <strain evidence="1 2">441</strain>
    </source>
</reference>
<accession>A0A0C9YBE3</accession>
<dbReference type="AlphaFoldDB" id="A0A0C9YBE3"/>
<dbReference type="HOGENOM" id="CLU_2159419_0_0_1"/>
<organism evidence="1 2">
    <name type="scientific">Pisolithus microcarpus 441</name>
    <dbReference type="NCBI Taxonomy" id="765257"/>
    <lineage>
        <taxon>Eukaryota</taxon>
        <taxon>Fungi</taxon>
        <taxon>Dikarya</taxon>
        <taxon>Basidiomycota</taxon>
        <taxon>Agaricomycotina</taxon>
        <taxon>Agaricomycetes</taxon>
        <taxon>Agaricomycetidae</taxon>
        <taxon>Boletales</taxon>
        <taxon>Sclerodermatineae</taxon>
        <taxon>Pisolithaceae</taxon>
        <taxon>Pisolithus</taxon>
    </lineage>
</organism>
<evidence type="ECO:0000313" key="2">
    <source>
        <dbReference type="Proteomes" id="UP000054018"/>
    </source>
</evidence>
<evidence type="ECO:0000313" key="1">
    <source>
        <dbReference type="EMBL" id="KIK22030.1"/>
    </source>
</evidence>
<name>A0A0C9YBE3_9AGAM</name>
<protein>
    <submittedName>
        <fullName evidence="1">Uncharacterized protein</fullName>
    </submittedName>
</protein>
<proteinExistence type="predicted"/>
<reference evidence="2" key="2">
    <citation type="submission" date="2015-01" db="EMBL/GenBank/DDBJ databases">
        <title>Evolutionary Origins and Diversification of the Mycorrhizal Mutualists.</title>
        <authorList>
            <consortium name="DOE Joint Genome Institute"/>
            <consortium name="Mycorrhizal Genomics Consortium"/>
            <person name="Kohler A."/>
            <person name="Kuo A."/>
            <person name="Nagy L.G."/>
            <person name="Floudas D."/>
            <person name="Copeland A."/>
            <person name="Barry K.W."/>
            <person name="Cichocki N."/>
            <person name="Veneault-Fourrey C."/>
            <person name="LaButti K."/>
            <person name="Lindquist E.A."/>
            <person name="Lipzen A."/>
            <person name="Lundell T."/>
            <person name="Morin E."/>
            <person name="Murat C."/>
            <person name="Riley R."/>
            <person name="Ohm R."/>
            <person name="Sun H."/>
            <person name="Tunlid A."/>
            <person name="Henrissat B."/>
            <person name="Grigoriev I.V."/>
            <person name="Hibbett D.S."/>
            <person name="Martin F."/>
        </authorList>
    </citation>
    <scope>NUCLEOTIDE SEQUENCE [LARGE SCALE GENOMIC DNA]</scope>
    <source>
        <strain evidence="2">441</strain>
    </source>
</reference>
<keyword evidence="2" id="KW-1185">Reference proteome</keyword>
<sequence length="111" mass="12717">MCSYGKYHSLAATRRWYVRGHWRMPVSKAKDGIQTYDTYQELQSDSPHNTGARLWYERGICILLGTGDLSGFYISRCPREIVRGMVRLVPEPPPISDMMKPIQCGDFGSRT</sequence>
<dbReference type="EMBL" id="KN833744">
    <property type="protein sequence ID" value="KIK22030.1"/>
    <property type="molecule type" value="Genomic_DNA"/>
</dbReference>
<gene>
    <name evidence="1" type="ORF">PISMIDRAFT_529769</name>
</gene>
<dbReference type="Proteomes" id="UP000054018">
    <property type="component" value="Unassembled WGS sequence"/>
</dbReference>